<name>A0A1H8F0S2_9RHOB</name>
<dbReference type="Proteomes" id="UP000199054">
    <property type="component" value="Unassembled WGS sequence"/>
</dbReference>
<organism evidence="3 4">
    <name type="scientific">Paracoccus alcaliphilus</name>
    <dbReference type="NCBI Taxonomy" id="34002"/>
    <lineage>
        <taxon>Bacteria</taxon>
        <taxon>Pseudomonadati</taxon>
        <taxon>Pseudomonadota</taxon>
        <taxon>Alphaproteobacteria</taxon>
        <taxon>Rhodobacterales</taxon>
        <taxon>Paracoccaceae</taxon>
        <taxon>Paracoccus</taxon>
    </lineage>
</organism>
<dbReference type="OrthoDB" id="8421566at2"/>
<keyword evidence="2" id="KW-0812">Transmembrane</keyword>
<evidence type="ECO:0000313" key="4">
    <source>
        <dbReference type="Proteomes" id="UP000199054"/>
    </source>
</evidence>
<dbReference type="EMBL" id="FODE01000003">
    <property type="protein sequence ID" value="SEN25461.1"/>
    <property type="molecule type" value="Genomic_DNA"/>
</dbReference>
<protein>
    <submittedName>
        <fullName evidence="3">Membrane-anchored ribosome-binding protein, inhibits growth in stationary phase, ElaB/YqjD/DUF883 family</fullName>
    </submittedName>
</protein>
<dbReference type="RefSeq" id="WP_090610505.1">
    <property type="nucleotide sequence ID" value="NZ_CP067125.1"/>
</dbReference>
<reference evidence="3 4" key="1">
    <citation type="submission" date="2016-10" db="EMBL/GenBank/DDBJ databases">
        <authorList>
            <person name="de Groot N.N."/>
        </authorList>
    </citation>
    <scope>NUCLEOTIDE SEQUENCE [LARGE SCALE GENOMIC DNA]</scope>
    <source>
        <strain evidence="3 4">DSM 8512</strain>
    </source>
</reference>
<evidence type="ECO:0000256" key="2">
    <source>
        <dbReference type="SAM" id="Phobius"/>
    </source>
</evidence>
<keyword evidence="1" id="KW-0175">Coiled coil</keyword>
<evidence type="ECO:0000313" key="3">
    <source>
        <dbReference type="EMBL" id="SEN25461.1"/>
    </source>
</evidence>
<keyword evidence="4" id="KW-1185">Reference proteome</keyword>
<accession>A0A1H8F0S2</accession>
<dbReference type="AlphaFoldDB" id="A0A1H8F0S2"/>
<feature type="transmembrane region" description="Helical" evidence="2">
    <location>
        <begin position="80"/>
        <end position="100"/>
    </location>
</feature>
<proteinExistence type="predicted"/>
<sequence>MANVADDVRANLEKQITDLKKEMSKISKSLASYASDAAEDAEDIYEQGRGRARQVVHQMRDQAHVAADVARDNPGTTATVLSTVGLLGFAVGLVVGGMLASGGSRR</sequence>
<gene>
    <name evidence="3" type="ORF">SAMN04489859_1003102</name>
</gene>
<evidence type="ECO:0000256" key="1">
    <source>
        <dbReference type="SAM" id="Coils"/>
    </source>
</evidence>
<keyword evidence="2" id="KW-1133">Transmembrane helix</keyword>
<feature type="coiled-coil region" evidence="1">
    <location>
        <begin position="2"/>
        <end position="29"/>
    </location>
</feature>
<keyword evidence="2" id="KW-0472">Membrane</keyword>